<evidence type="ECO:0000313" key="1">
    <source>
        <dbReference type="EMBL" id="EGC23723.1"/>
    </source>
</evidence>
<evidence type="ECO:0008006" key="3">
    <source>
        <dbReference type="Google" id="ProtNLM"/>
    </source>
</evidence>
<dbReference type="RefSeq" id="WP_002899640.1">
    <property type="nucleotide sequence ID" value="NZ_GL872310.1"/>
</dbReference>
<protein>
    <recommendedName>
        <fullName evidence="3">LXG domain-containing protein</fullName>
    </recommendedName>
</protein>
<accession>A0ABC9PD87</accession>
<dbReference type="Proteomes" id="UP000003857">
    <property type="component" value="Unassembled WGS sequence"/>
</dbReference>
<dbReference type="EMBL" id="AEWZ01000007">
    <property type="protein sequence ID" value="EGC23723.1"/>
    <property type="molecule type" value="Genomic_DNA"/>
</dbReference>
<organism evidence="1 2">
    <name type="scientific">Streptococcus sanguinis SK405</name>
    <dbReference type="NCBI Taxonomy" id="888817"/>
    <lineage>
        <taxon>Bacteria</taxon>
        <taxon>Bacillati</taxon>
        <taxon>Bacillota</taxon>
        <taxon>Bacilli</taxon>
        <taxon>Lactobacillales</taxon>
        <taxon>Streptococcaceae</taxon>
        <taxon>Streptococcus</taxon>
    </lineage>
</organism>
<name>A0ABC9PD87_STRSA</name>
<comment type="caution">
    <text evidence="1">The sequence shown here is derived from an EMBL/GenBank/DDBJ whole genome shotgun (WGS) entry which is preliminary data.</text>
</comment>
<gene>
    <name evidence="1" type="ORF">HMPREF9390_2208</name>
</gene>
<evidence type="ECO:0000313" key="2">
    <source>
        <dbReference type="Proteomes" id="UP000003857"/>
    </source>
</evidence>
<sequence>MVIVKFVSKSGLKQQGERAGTAASKYEEAIDGSHKTLTLKASGSYGKALTEFQNKLNEISDKVFIKFPTAIRLYGNFIDSYVSEIEGIGFTSDTLRTQKTPINHVKKWLEKDTYSSFSELKTSLEAKLKDGQEALKLNPDSKDVDYGDLSKILTSVEDELRTLAKNRETVHSKLEDALSTFKSNLSGLQKSFADVNIALKNARHLSGIKASEYAELIKEKYLNETNMTEINSIQAKGDAEVLKILLREKSTAPNIFFKQLGEADTREVSPVMADKIYSKIHHETLNAMETGDTKYLNIFTTAISQQDYERARSYSEKMTYAADRYGELLSNKARELNPQLKGTDRQTYKKELDENTPYLQLLGEELKATGHLSSLFEAMYINHIGQKRQTASNLARPNIESKTINEKSLKFIKDPNGNVQLRFDVSFEKNNKKQGDPTSIVATRYEGVQATEGASIADEYNSLNKKRREALMNFALDAASLGTASEYSFLLNTVRNGKTLFSEDSGPSERVSLITKQHNLNKDQFGQKYKDMVGKWPTGLSSSGSFLSTMYNIEQNAEKLRTKENNNLYNIGGYNIKDLNDIENSRTYFKPQFDLQAILQMDDMQKNGMRTYIYDVNDENTLKQYDEAMKNYTPVSPYNNDFSKFIGYEDNKQRLASITPEIRDLLAGKGGMDQQDPVKVFNSITAIQDYKSDGPEKGGGLFGLRNKNFSVEDYITNRNEFFSKLLEVKE</sequence>
<dbReference type="AlphaFoldDB" id="A0ABC9PD87"/>
<proteinExistence type="predicted"/>
<reference evidence="1 2" key="1">
    <citation type="submission" date="2011-01" db="EMBL/GenBank/DDBJ databases">
        <authorList>
            <person name="Muzny D."/>
            <person name="Qin X."/>
            <person name="Buhay C."/>
            <person name="Dugan-Rocha S."/>
            <person name="Ding Y."/>
            <person name="Chen G."/>
            <person name="Hawes A."/>
            <person name="Holder M."/>
            <person name="Jhangiani S."/>
            <person name="Johnson A."/>
            <person name="Khan Z."/>
            <person name="Li Z."/>
            <person name="Liu W."/>
            <person name="Liu X."/>
            <person name="Perez L."/>
            <person name="Shen H."/>
            <person name="Wang Q."/>
            <person name="Watt J."/>
            <person name="Xi L."/>
            <person name="Xin Y."/>
            <person name="Zhou J."/>
            <person name="Deng J."/>
            <person name="Jiang H."/>
            <person name="Liu Y."/>
            <person name="Qu J."/>
            <person name="Song X.-Z."/>
            <person name="Zhang L."/>
            <person name="Villasana D."/>
            <person name="Johnson A."/>
            <person name="Liu J."/>
            <person name="Liyanage D."/>
            <person name="Lorensuhewa L."/>
            <person name="Robinson T."/>
            <person name="Song A."/>
            <person name="Song B.-B."/>
            <person name="Dinh H."/>
            <person name="Thornton R."/>
            <person name="Coyle M."/>
            <person name="Francisco L."/>
            <person name="Jackson L."/>
            <person name="Javaid M."/>
            <person name="Korchina V."/>
            <person name="Kovar C."/>
            <person name="Mata R."/>
            <person name="Mathew T."/>
            <person name="Ngo R."/>
            <person name="Nguyen L."/>
            <person name="Nguyen N."/>
            <person name="Okwuonu G."/>
            <person name="Ongeri F."/>
            <person name="Pham C."/>
            <person name="Simmons D."/>
            <person name="Wilczek-Boney K."/>
            <person name="Hale W."/>
            <person name="Jakkamsetti A."/>
            <person name="Pham P."/>
            <person name="Ruth R."/>
            <person name="San Lucas F."/>
            <person name="Warren J."/>
            <person name="Zhang J."/>
            <person name="Zhao Z."/>
            <person name="Zhou C."/>
            <person name="Zhu D."/>
            <person name="Lee S."/>
            <person name="Bess C."/>
            <person name="Blankenburg K."/>
            <person name="Forbes L."/>
            <person name="Fu Q."/>
            <person name="Gubbala S."/>
            <person name="Hirani K."/>
            <person name="Jayaseelan J.C."/>
            <person name="Lara F."/>
            <person name="Munidasa M."/>
            <person name="Palculict T."/>
            <person name="Patil S."/>
            <person name="Pu L.-L."/>
            <person name="Saada N."/>
            <person name="Tang L."/>
            <person name="Weissenberger G."/>
            <person name="Zhu Y."/>
            <person name="Hemphill L."/>
            <person name="Shang Y."/>
            <person name="Youmans B."/>
            <person name="Ayvaz T."/>
            <person name="Ross M."/>
            <person name="Santibanez J."/>
            <person name="Aqrawi P."/>
            <person name="Gross S."/>
            <person name="Joshi V."/>
            <person name="Fowler G."/>
            <person name="Nazareth L."/>
            <person name="Reid J."/>
            <person name="Worley K."/>
            <person name="Petrosino J."/>
            <person name="Highlander S."/>
            <person name="Gibbs R."/>
        </authorList>
    </citation>
    <scope>NUCLEOTIDE SEQUENCE [LARGE SCALE GENOMIC DNA]</scope>
    <source>
        <strain evidence="1 2">SK405</strain>
    </source>
</reference>